<feature type="short sequence motif" description="GXSXG" evidence="2">
    <location>
        <begin position="60"/>
        <end position="64"/>
    </location>
</feature>
<keyword evidence="6" id="KW-1185">Reference proteome</keyword>
<dbReference type="EMBL" id="PYXZ01000016">
    <property type="protein sequence ID" value="PUA78928.1"/>
    <property type="molecule type" value="Genomic_DNA"/>
</dbReference>
<dbReference type="InterPro" id="IPR016035">
    <property type="entry name" value="Acyl_Trfase/lysoPLipase"/>
</dbReference>
<reference evidence="5 6" key="1">
    <citation type="submission" date="2018-03" db="EMBL/GenBank/DDBJ databases">
        <authorList>
            <person name="Keele B.F."/>
        </authorList>
    </citation>
    <scope>NUCLEOTIDE SEQUENCE [LARGE SCALE GENOMIC DNA]</scope>
    <source>
        <strain evidence="5 6">IB-3</strain>
    </source>
</reference>
<feature type="active site" description="Proton acceptor" evidence="2">
    <location>
        <position position="193"/>
    </location>
</feature>
<dbReference type="PROSITE" id="PS51635">
    <property type="entry name" value="PNPLA"/>
    <property type="match status" value="1"/>
</dbReference>
<name>A0A2R7YR89_9ACTN</name>
<keyword evidence="2" id="KW-0378">Hydrolase</keyword>
<dbReference type="InterPro" id="IPR047156">
    <property type="entry name" value="Teg/CotR/CapV-like"/>
</dbReference>
<dbReference type="Gene3D" id="3.40.1090.10">
    <property type="entry name" value="Cytosolic phospholipase A2 catalytic domain"/>
    <property type="match status" value="1"/>
</dbReference>
<feature type="domain" description="PNPLA" evidence="4">
    <location>
        <begin position="24"/>
        <end position="206"/>
    </location>
</feature>
<proteinExistence type="predicted"/>
<dbReference type="PANTHER" id="PTHR24138:SF10">
    <property type="entry name" value="PHOSPHOLIPASE A2"/>
    <property type="match status" value="1"/>
</dbReference>
<feature type="compositionally biased region" description="Low complexity" evidence="3">
    <location>
        <begin position="336"/>
        <end position="346"/>
    </location>
</feature>
<dbReference type="GO" id="GO:0016042">
    <property type="term" value="P:lipid catabolic process"/>
    <property type="evidence" value="ECO:0007669"/>
    <property type="project" value="UniProtKB-UniRule"/>
</dbReference>
<feature type="region of interest" description="Disordered" evidence="3">
    <location>
        <begin position="320"/>
        <end position="346"/>
    </location>
</feature>
<evidence type="ECO:0000259" key="4">
    <source>
        <dbReference type="PROSITE" id="PS51635"/>
    </source>
</evidence>
<feature type="active site" description="Nucleophile" evidence="2">
    <location>
        <position position="62"/>
    </location>
</feature>
<evidence type="ECO:0000256" key="1">
    <source>
        <dbReference type="ARBA" id="ARBA00023098"/>
    </source>
</evidence>
<dbReference type="CDD" id="cd07199">
    <property type="entry name" value="Pat17_PNPLA8_PNPLA9_like"/>
    <property type="match status" value="1"/>
</dbReference>
<dbReference type="OrthoDB" id="9807112at2"/>
<dbReference type="RefSeq" id="WP_108347052.1">
    <property type="nucleotide sequence ID" value="NZ_PYXZ01000016.1"/>
</dbReference>
<organism evidence="5 6">
    <name type="scientific">Nocardioides currus</name>
    <dbReference type="NCBI Taxonomy" id="2133958"/>
    <lineage>
        <taxon>Bacteria</taxon>
        <taxon>Bacillati</taxon>
        <taxon>Actinomycetota</taxon>
        <taxon>Actinomycetes</taxon>
        <taxon>Propionibacteriales</taxon>
        <taxon>Nocardioidaceae</taxon>
        <taxon>Nocardioides</taxon>
    </lineage>
</organism>
<evidence type="ECO:0000256" key="3">
    <source>
        <dbReference type="SAM" id="MobiDB-lite"/>
    </source>
</evidence>
<keyword evidence="2" id="KW-0442">Lipid degradation</keyword>
<sequence>MPSDPSHTRDPSASPPGPKPFQVLALDGGGVKALFTAHVLARLEADLGVRITDHFDLIAGTSAGGILALGLGAGLAPAEIVERYTDLTERVFPPSRRAPWRVGARALGPVYSGALLRDGLSEVLGQRLLGESTKRLIIPSWDVQRAEVHIFKTPHHPRLRRDGRIPMVDVAMATTAAPTYFEAASVDGQRLVDGGVWANNPSVVAIGEAVSMLDADLDDIRVLNVGTVDQRTNHAERLDTGGWLNWAKPAASFMITAASRGTQGTAAHLVGKDDFVRFDALVPGNVFTLDRASPEALAGLAAGQSRVLSPLFTERFAEHTADRYTPNPQHADGEEPGTPTMPGGAA</sequence>
<dbReference type="SUPFAM" id="SSF52151">
    <property type="entry name" value="FabD/lysophospholipase-like"/>
    <property type="match status" value="1"/>
</dbReference>
<evidence type="ECO:0000313" key="5">
    <source>
        <dbReference type="EMBL" id="PUA78928.1"/>
    </source>
</evidence>
<feature type="short sequence motif" description="DGA/G" evidence="2">
    <location>
        <begin position="193"/>
        <end position="195"/>
    </location>
</feature>
<evidence type="ECO:0000313" key="6">
    <source>
        <dbReference type="Proteomes" id="UP000244867"/>
    </source>
</evidence>
<dbReference type="Pfam" id="PF01734">
    <property type="entry name" value="Patatin"/>
    <property type="match status" value="1"/>
</dbReference>
<dbReference type="NCBIfam" id="NF041079">
    <property type="entry name" value="CBASS_lipase"/>
    <property type="match status" value="1"/>
</dbReference>
<protein>
    <submittedName>
        <fullName evidence="5">Patatin</fullName>
    </submittedName>
</protein>
<accession>A0A2R7YR89</accession>
<dbReference type="AlphaFoldDB" id="A0A2R7YR89"/>
<dbReference type="InterPro" id="IPR002641">
    <property type="entry name" value="PNPLA_dom"/>
</dbReference>
<dbReference type="Proteomes" id="UP000244867">
    <property type="component" value="Unassembled WGS sequence"/>
</dbReference>
<comment type="caution">
    <text evidence="5">The sequence shown here is derived from an EMBL/GenBank/DDBJ whole genome shotgun (WGS) entry which is preliminary data.</text>
</comment>
<evidence type="ECO:0000256" key="2">
    <source>
        <dbReference type="PROSITE-ProRule" id="PRU01161"/>
    </source>
</evidence>
<comment type="caution">
    <text evidence="2">Lacks conserved residue(s) required for the propagation of feature annotation.</text>
</comment>
<dbReference type="GO" id="GO:0016787">
    <property type="term" value="F:hydrolase activity"/>
    <property type="evidence" value="ECO:0007669"/>
    <property type="project" value="UniProtKB-UniRule"/>
</dbReference>
<dbReference type="PANTHER" id="PTHR24138">
    <property type="entry name" value="INTRACELLLAR PHOSPHOLIPASE A FAMILY"/>
    <property type="match status" value="1"/>
</dbReference>
<gene>
    <name evidence="5" type="ORF">C7S10_21840</name>
</gene>
<keyword evidence="1 2" id="KW-0443">Lipid metabolism</keyword>